<evidence type="ECO:0000313" key="3">
    <source>
        <dbReference type="Proteomes" id="UP000236291"/>
    </source>
</evidence>
<organism evidence="2 3">
    <name type="scientific">Trifolium pratense</name>
    <name type="common">Red clover</name>
    <dbReference type="NCBI Taxonomy" id="57577"/>
    <lineage>
        <taxon>Eukaryota</taxon>
        <taxon>Viridiplantae</taxon>
        <taxon>Streptophyta</taxon>
        <taxon>Embryophyta</taxon>
        <taxon>Tracheophyta</taxon>
        <taxon>Spermatophyta</taxon>
        <taxon>Magnoliopsida</taxon>
        <taxon>eudicotyledons</taxon>
        <taxon>Gunneridae</taxon>
        <taxon>Pentapetalae</taxon>
        <taxon>rosids</taxon>
        <taxon>fabids</taxon>
        <taxon>Fabales</taxon>
        <taxon>Fabaceae</taxon>
        <taxon>Papilionoideae</taxon>
        <taxon>50 kb inversion clade</taxon>
        <taxon>NPAAA clade</taxon>
        <taxon>Hologalegina</taxon>
        <taxon>IRL clade</taxon>
        <taxon>Trifolieae</taxon>
        <taxon>Trifolium</taxon>
    </lineage>
</organism>
<reference evidence="2 3" key="2">
    <citation type="journal article" date="2017" name="Front. Plant Sci.">
        <title>Gene Classification and Mining of Molecular Markers Useful in Red Clover (Trifolium pratense) Breeding.</title>
        <authorList>
            <person name="Istvanek J."/>
            <person name="Dluhosova J."/>
            <person name="Dluhos P."/>
            <person name="Patkova L."/>
            <person name="Nedelnik J."/>
            <person name="Repkova J."/>
        </authorList>
    </citation>
    <scope>NUCLEOTIDE SEQUENCE [LARGE SCALE GENOMIC DNA]</scope>
    <source>
        <strain evidence="3">cv. Tatra</strain>
        <tissue evidence="2">Young leaves</tissue>
    </source>
</reference>
<dbReference type="EMBL" id="ASHM01037919">
    <property type="protein sequence ID" value="PNX80423.1"/>
    <property type="molecule type" value="Genomic_DNA"/>
</dbReference>
<feature type="compositionally biased region" description="Basic and acidic residues" evidence="1">
    <location>
        <begin position="26"/>
        <end position="36"/>
    </location>
</feature>
<dbReference type="GO" id="GO:0016853">
    <property type="term" value="F:isomerase activity"/>
    <property type="evidence" value="ECO:0007669"/>
    <property type="project" value="UniProtKB-KW"/>
</dbReference>
<proteinExistence type="predicted"/>
<protein>
    <submittedName>
        <fullName evidence="2">DNA topoisomerase 6 subunit b-like protein</fullName>
    </submittedName>
</protein>
<evidence type="ECO:0000313" key="2">
    <source>
        <dbReference type="EMBL" id="PNX80423.1"/>
    </source>
</evidence>
<name>A0A2K3LPJ5_TRIPR</name>
<gene>
    <name evidence="2" type="ORF">L195_g036422</name>
</gene>
<feature type="region of interest" description="Disordered" evidence="1">
    <location>
        <begin position="1"/>
        <end position="45"/>
    </location>
</feature>
<dbReference type="AlphaFoldDB" id="A0A2K3LPJ5"/>
<comment type="caution">
    <text evidence="2">The sequence shown here is derived from an EMBL/GenBank/DDBJ whole genome shotgun (WGS) entry which is preliminary data.</text>
</comment>
<evidence type="ECO:0000256" key="1">
    <source>
        <dbReference type="SAM" id="MobiDB-lite"/>
    </source>
</evidence>
<reference evidence="2 3" key="1">
    <citation type="journal article" date="2014" name="Am. J. Bot.">
        <title>Genome assembly and annotation for red clover (Trifolium pratense; Fabaceae).</title>
        <authorList>
            <person name="Istvanek J."/>
            <person name="Jaros M."/>
            <person name="Krenek A."/>
            <person name="Repkova J."/>
        </authorList>
    </citation>
    <scope>NUCLEOTIDE SEQUENCE [LARGE SCALE GENOMIC DNA]</scope>
    <source>
        <strain evidence="3">cv. Tatra</strain>
        <tissue evidence="2">Young leaves</tissue>
    </source>
</reference>
<dbReference type="Proteomes" id="UP000236291">
    <property type="component" value="Unassembled WGS sequence"/>
</dbReference>
<feature type="non-terminal residue" evidence="2">
    <location>
        <position position="79"/>
    </location>
</feature>
<sequence>MELENHSFELAEDNETASPVSLQAPPHDKQAHEHQERKRKLSSYIPDSAAAATVNNVSEEMTQLPASKKIRYAYDDDDD</sequence>
<accession>A0A2K3LPJ5</accession>
<keyword evidence="2" id="KW-0413">Isomerase</keyword>